<evidence type="ECO:0000256" key="4">
    <source>
        <dbReference type="PIRSR" id="PIRSR600542-1"/>
    </source>
</evidence>
<dbReference type="GO" id="GO:0004092">
    <property type="term" value="F:carnitine O-acetyltransferase activity"/>
    <property type="evidence" value="ECO:0007669"/>
    <property type="project" value="TreeGrafter"/>
</dbReference>
<dbReference type="Pfam" id="PF00755">
    <property type="entry name" value="Carn_acyltransf"/>
    <property type="match status" value="2"/>
</dbReference>
<evidence type="ECO:0000256" key="3">
    <source>
        <dbReference type="ARBA" id="ARBA00023315"/>
    </source>
</evidence>
<evidence type="ECO:0000256" key="5">
    <source>
        <dbReference type="RuleBase" id="RU003801"/>
    </source>
</evidence>
<dbReference type="PANTHER" id="PTHR22589">
    <property type="entry name" value="CARNITINE O-ACYLTRANSFERASE"/>
    <property type="match status" value="1"/>
</dbReference>
<dbReference type="PROSITE" id="PS00440">
    <property type="entry name" value="ACYLTRANSF_C_2"/>
    <property type="match status" value="1"/>
</dbReference>
<name>A0A3P7QVC7_DRAME</name>
<evidence type="ECO:0000313" key="7">
    <source>
        <dbReference type="EMBL" id="VDN60411.1"/>
    </source>
</evidence>
<dbReference type="SUPFAM" id="SSF52777">
    <property type="entry name" value="CoA-dependent acyltransferases"/>
    <property type="match status" value="2"/>
</dbReference>
<gene>
    <name evidence="7" type="ORF">DME_LOCUS10384</name>
</gene>
<proteinExistence type="inferred from homology"/>
<dbReference type="OrthoDB" id="5855235at2759"/>
<keyword evidence="2 5" id="KW-0808">Transferase</keyword>
<dbReference type="GO" id="GO:0019254">
    <property type="term" value="P:carnitine metabolic process, CoA-linked"/>
    <property type="evidence" value="ECO:0007669"/>
    <property type="project" value="TreeGrafter"/>
</dbReference>
<dbReference type="InterPro" id="IPR023213">
    <property type="entry name" value="CAT-like_dom_sf"/>
</dbReference>
<sequence>MHNTISKFIQFSRPIQNDDEYQKTIELTPWWIDVAYLKNRAPLPINSSPGLTFPKWNYSGVDGQILIAAKVIQSAVRFYEKIINLKRLIDIAKKSNGYHLDMSQYQLIFGTTRIPACAKDKICYGKEKKSNHIIVIRNGHLFQLPIFNSSGKVLGIQQLIDEIKENILPLSSESNPYPICVMTSEGRDAWAEVYNRIKEVNADAIKIIEDSLFTLCLDNKMQIGDQSSDLDIQASQCLHGGGIRNNSANRWFDKTIQFVIGTDGYCGVTYEHTPAEAPPIANLMDFICDEMFILLYYYKKKSSQALIFGINKMAVDTFDKFGKNTIKNHGISPDSFIQIAMQTAYYRIHRKLAIVYETASLRRFTEGRTEIIRSPCFMTSMFITDFVNSDDEADHNLLIEMLRGAIQQHKKYNIEVGDGMDRHLLAMRLICQEKDIEVPRILETDIYKRMMHFTLSTSQVPSRNEIQVAFGPSARDCYGICYNPRPNELQFAITTFKDNEMTKSEEFIKELGLVLNDLNNLLNRNEKP</sequence>
<feature type="active site" description="Proton acceptor" evidence="4">
    <location>
        <position position="272"/>
    </location>
</feature>
<keyword evidence="3 5" id="KW-0012">Acyltransferase</keyword>
<reference evidence="7 8" key="1">
    <citation type="submission" date="2018-11" db="EMBL/GenBank/DDBJ databases">
        <authorList>
            <consortium name="Pathogen Informatics"/>
        </authorList>
    </citation>
    <scope>NUCLEOTIDE SEQUENCE [LARGE SCALE GENOMIC DNA]</scope>
</reference>
<evidence type="ECO:0000256" key="1">
    <source>
        <dbReference type="ARBA" id="ARBA00005232"/>
    </source>
</evidence>
<evidence type="ECO:0000256" key="2">
    <source>
        <dbReference type="ARBA" id="ARBA00022679"/>
    </source>
</evidence>
<dbReference type="Proteomes" id="UP000274756">
    <property type="component" value="Unassembled WGS sequence"/>
</dbReference>
<dbReference type="Gene3D" id="3.30.559.70">
    <property type="entry name" value="Choline/Carnitine o-acyltransferase, domain 2"/>
    <property type="match status" value="1"/>
</dbReference>
<dbReference type="EMBL" id="UYYG01001214">
    <property type="protein sequence ID" value="VDN60411.1"/>
    <property type="molecule type" value="Genomic_DNA"/>
</dbReference>
<comment type="similarity">
    <text evidence="1 5">Belongs to the carnitine/choline acetyltransferase family.</text>
</comment>
<dbReference type="InterPro" id="IPR042231">
    <property type="entry name" value="Cho/carn_acyl_trans_2"/>
</dbReference>
<dbReference type="AlphaFoldDB" id="A0A3P7QVC7"/>
<dbReference type="InterPro" id="IPR039551">
    <property type="entry name" value="Cho/carn_acyl_trans"/>
</dbReference>
<dbReference type="GO" id="GO:0005777">
    <property type="term" value="C:peroxisome"/>
    <property type="evidence" value="ECO:0007669"/>
    <property type="project" value="TreeGrafter"/>
</dbReference>
<accession>A0A3P7QVC7</accession>
<evidence type="ECO:0000259" key="6">
    <source>
        <dbReference type="Pfam" id="PF00755"/>
    </source>
</evidence>
<dbReference type="InterPro" id="IPR000542">
    <property type="entry name" value="Carn_acyl_trans"/>
</dbReference>
<dbReference type="PANTHER" id="PTHR22589:SF103">
    <property type="entry name" value="CARNITINE O-ACETYL-TRANSFERASE, ISOFORM A-RELATED"/>
    <property type="match status" value="1"/>
</dbReference>
<keyword evidence="8" id="KW-1185">Reference proteome</keyword>
<organism evidence="7 8">
    <name type="scientific">Dracunculus medinensis</name>
    <name type="common">Guinea worm</name>
    <dbReference type="NCBI Taxonomy" id="318479"/>
    <lineage>
        <taxon>Eukaryota</taxon>
        <taxon>Metazoa</taxon>
        <taxon>Ecdysozoa</taxon>
        <taxon>Nematoda</taxon>
        <taxon>Chromadorea</taxon>
        <taxon>Rhabditida</taxon>
        <taxon>Spirurina</taxon>
        <taxon>Dracunculoidea</taxon>
        <taxon>Dracunculidae</taxon>
        <taxon>Dracunculus</taxon>
    </lineage>
</organism>
<dbReference type="STRING" id="318479.A0A3P7QVC7"/>
<protein>
    <recommendedName>
        <fullName evidence="6">Choline/carnitine acyltransferase domain-containing protein</fullName>
    </recommendedName>
</protein>
<feature type="domain" description="Choline/carnitine acyltransferase" evidence="6">
    <location>
        <begin position="311"/>
        <end position="511"/>
    </location>
</feature>
<dbReference type="Gene3D" id="3.30.559.10">
    <property type="entry name" value="Chloramphenicol acetyltransferase-like domain"/>
    <property type="match status" value="1"/>
</dbReference>
<feature type="domain" description="Choline/carnitine acyltransferase" evidence="6">
    <location>
        <begin position="27"/>
        <end position="292"/>
    </location>
</feature>
<evidence type="ECO:0000313" key="8">
    <source>
        <dbReference type="Proteomes" id="UP000274756"/>
    </source>
</evidence>